<dbReference type="CDD" id="cd00030">
    <property type="entry name" value="C2"/>
    <property type="match status" value="1"/>
</dbReference>
<evidence type="ECO:0000256" key="2">
    <source>
        <dbReference type="ARBA" id="ARBA00022490"/>
    </source>
</evidence>
<feature type="region of interest" description="Disordered" evidence="11">
    <location>
        <begin position="868"/>
        <end position="890"/>
    </location>
</feature>
<keyword evidence="5" id="KW-0206">Cytoskeleton</keyword>
<dbReference type="AlphaFoldDB" id="A0ABD2EHT6"/>
<dbReference type="GO" id="GO:0010824">
    <property type="term" value="P:regulation of centrosome duplication"/>
    <property type="evidence" value="ECO:0007669"/>
    <property type="project" value="UniProtKB-ARBA"/>
</dbReference>
<evidence type="ECO:0000256" key="7">
    <source>
        <dbReference type="ARBA" id="ARBA00060869"/>
    </source>
</evidence>
<evidence type="ECO:0000256" key="4">
    <source>
        <dbReference type="ARBA" id="ARBA00023054"/>
    </source>
</evidence>
<evidence type="ECO:0000256" key="5">
    <source>
        <dbReference type="ARBA" id="ARBA00023212"/>
    </source>
</evidence>
<dbReference type="PANTHER" id="PTHR21574:SF0">
    <property type="entry name" value="CENTROSOMAL PROTEIN OF 120 KDA"/>
    <property type="match status" value="1"/>
</dbReference>
<gene>
    <name evidence="13" type="ORF">WCI35_012050</name>
</gene>
<dbReference type="EMBL" id="JBFSEQ010000004">
    <property type="protein sequence ID" value="KAL2778715.1"/>
    <property type="molecule type" value="Genomic_DNA"/>
</dbReference>
<evidence type="ECO:0000313" key="14">
    <source>
        <dbReference type="Proteomes" id="UP001610411"/>
    </source>
</evidence>
<name>A0ABD2EHT6_DAUMA</name>
<dbReference type="SUPFAM" id="SSF49562">
    <property type="entry name" value="C2 domain (Calcium/lipid-binding domain, CaLB)"/>
    <property type="match status" value="1"/>
</dbReference>
<evidence type="ECO:0000313" key="13">
    <source>
        <dbReference type="EMBL" id="KAL2778715.1"/>
    </source>
</evidence>
<accession>A0ABD2EHT6</accession>
<evidence type="ECO:0000256" key="10">
    <source>
        <dbReference type="ARBA" id="ARBA00076226"/>
    </source>
</evidence>
<protein>
    <recommendedName>
        <fullName evidence="9">Centrosomal protein of 120 kDa</fullName>
    </recommendedName>
    <alternativeName>
        <fullName evidence="10">Coiled-coil domain-containing protein 100</fullName>
    </alternativeName>
</protein>
<feature type="compositionally biased region" description="Basic and acidic residues" evidence="11">
    <location>
        <begin position="868"/>
        <end position="880"/>
    </location>
</feature>
<comment type="similarity">
    <text evidence="7">Belongs to the CEP120 family.</text>
</comment>
<dbReference type="InterPro" id="IPR000008">
    <property type="entry name" value="C2_dom"/>
</dbReference>
<dbReference type="InterPro" id="IPR035892">
    <property type="entry name" value="C2_domain_sf"/>
</dbReference>
<evidence type="ECO:0000256" key="11">
    <source>
        <dbReference type="SAM" id="MobiDB-lite"/>
    </source>
</evidence>
<comment type="subunit">
    <text evidence="8">Interacts with TACC2, TACC3, CCDC52, TALPID3.</text>
</comment>
<keyword evidence="4" id="KW-0175">Coiled coil</keyword>
<dbReference type="PANTHER" id="PTHR21574">
    <property type="entry name" value="CENTROSOMAL PROTEIN OF 120 KDA"/>
    <property type="match status" value="1"/>
</dbReference>
<dbReference type="Pfam" id="PF12416">
    <property type="entry name" value="DUF3668"/>
    <property type="match status" value="1"/>
</dbReference>
<sequence>MVSKSDQLLIVVSILEGRHFPKRPKHMLVVEAKFDGEQLATDPVTHTDQPEFATELAWEIDRKALHQHRLQRTPIKLQCFALDPLSSAKETIGYIVLDLRTAQETKQAPKWYQLLSNKYTKFKSEIQISIALETDTKAPVDSFKAKGAPPRDGKVAASLSGLNPKDIVAVLNEEGGYHQIGPAEYCTDSFIMSVTIAFATQLEQLIPCTMKLPERQPEFFFYYSLLGNDVTNEPFNDLINPNFEPERASVRIRSSVEILRVYLALQSKLQIHLCCGDQSLGSTEIPLTGLLKKGSTEINHHPVTVEGAFTLDPPNRAKQKLAPIPVELAPTVGVSVALQREGVDSQSPPTKDDATGSEVESLQYDKDTKQNPKANSSVPASLAQPVTTSNASETASGQKIAVPATSHHFCFSIDLRSIHALEIGFPINCILRYSYPFFGSAAPIMTNPPVEVRKNMEVFLPQSYCAFDFATMPHQLQDTFLRIPLLVELWHKDKMSKDLLLGIARIQLSNILSSEKTRFLGSNGEQCWRQTYSESVPVIAAQGSNNRIVDLSYTMTLEDYGLVKMREIFVSDSSQCVSAVQQKPSSLPPAPCPSEIQTEPRETLEYKAALELEMWKEMQEDIFENQLKQKELAHMQALAEEWKKRDRERESLVKKKVAEYTILEGKLQKTLIDLEKREQQLASAESELQREKKELQSQRERNMQELQDSIRRAKEDCVHQVELERLKIKQLEEDKHRLQQQLTDAENKYKILEKEFQQFKDQQSNKPEMRLQSEINLLTLEKVELERKLESATKSKLHYKQQWGRALKELARLKQREQESQMARLKKQQEELEQMRLRYLAAEEKDTVKTERQELLDIRNELNRLRQQEQKQYQDSREIASGKMDGPHGNALEEGLDDYLTRLIEERDTLMRTGVYNHEDRIISELDRQIREILAKNNASN</sequence>
<comment type="subcellular location">
    <subcellularLocation>
        <location evidence="1">Cytoplasm</location>
        <location evidence="1">Cytoskeleton</location>
        <location evidence="1">Microtubule organizing center</location>
        <location evidence="1">Centrosome</location>
    </subcellularLocation>
</comment>
<evidence type="ECO:0000256" key="9">
    <source>
        <dbReference type="ARBA" id="ARBA00071268"/>
    </source>
</evidence>
<dbReference type="InterPro" id="IPR022136">
    <property type="entry name" value="DUF3668"/>
</dbReference>
<evidence type="ECO:0000259" key="12">
    <source>
        <dbReference type="PROSITE" id="PS50004"/>
    </source>
</evidence>
<keyword evidence="14" id="KW-1185">Reference proteome</keyword>
<reference evidence="13 14" key="1">
    <citation type="journal article" date="2024" name="G3 (Bethesda)">
        <title>A hybrid genome assembly of the endangered aye-aye (Daubentonia madagascariensis).</title>
        <authorList>
            <person name="Versoza C.J."/>
            <person name="Pfeifer S.P."/>
        </authorList>
    </citation>
    <scope>NUCLEOTIDE SEQUENCE [LARGE SCALE GENOMIC DNA]</scope>
    <source>
        <strain evidence="13">6821</strain>
    </source>
</reference>
<comment type="function">
    <text evidence="6">Plays a role in the microtubule-dependent coupling of the nucleus and the centrosome. Involved in the processes that regulate centrosome-mediated interkinetic nuclear migration (INM) of neural progenitors and for proper positioning of neurons during brain development. Also implicated in the migration and selfrenewal of neural progenitors. Required for centriole duplication and maturation during mitosis and subsequent ciliogenesis. Required for the recruitment of CEP295 to the proximal end of new-born centrioles at the centriolar microtubule wall during early S phase in a PLK4-dependent manner.</text>
</comment>
<dbReference type="Proteomes" id="UP001610411">
    <property type="component" value="Unassembled WGS sequence"/>
</dbReference>
<dbReference type="GO" id="GO:0005813">
    <property type="term" value="C:centrosome"/>
    <property type="evidence" value="ECO:0007669"/>
    <property type="project" value="UniProtKB-SubCell"/>
</dbReference>
<feature type="domain" description="C2" evidence="12">
    <location>
        <begin position="391"/>
        <end position="521"/>
    </location>
</feature>
<evidence type="ECO:0000256" key="3">
    <source>
        <dbReference type="ARBA" id="ARBA00022737"/>
    </source>
</evidence>
<keyword evidence="2" id="KW-0963">Cytoplasm</keyword>
<proteinExistence type="inferred from homology"/>
<keyword evidence="3" id="KW-0677">Repeat</keyword>
<dbReference type="GO" id="GO:0090068">
    <property type="term" value="P:positive regulation of cell cycle process"/>
    <property type="evidence" value="ECO:0007669"/>
    <property type="project" value="UniProtKB-ARBA"/>
</dbReference>
<feature type="region of interest" description="Disordered" evidence="11">
    <location>
        <begin position="340"/>
        <end position="391"/>
    </location>
</feature>
<dbReference type="InterPro" id="IPR039893">
    <property type="entry name" value="CEP120-like"/>
</dbReference>
<dbReference type="GO" id="GO:0032880">
    <property type="term" value="P:regulation of protein localization"/>
    <property type="evidence" value="ECO:0007669"/>
    <property type="project" value="UniProtKB-ARBA"/>
</dbReference>
<comment type="caution">
    <text evidence="13">The sequence shown here is derived from an EMBL/GenBank/DDBJ whole genome shotgun (WGS) entry which is preliminary data.</text>
</comment>
<dbReference type="Pfam" id="PF00168">
    <property type="entry name" value="C2"/>
    <property type="match status" value="2"/>
</dbReference>
<feature type="compositionally biased region" description="Polar residues" evidence="11">
    <location>
        <begin position="371"/>
        <end position="391"/>
    </location>
</feature>
<evidence type="ECO:0000256" key="8">
    <source>
        <dbReference type="ARBA" id="ARBA00063824"/>
    </source>
</evidence>
<evidence type="ECO:0000256" key="1">
    <source>
        <dbReference type="ARBA" id="ARBA00004300"/>
    </source>
</evidence>
<evidence type="ECO:0000256" key="6">
    <source>
        <dbReference type="ARBA" id="ARBA00053657"/>
    </source>
</evidence>
<feature type="domain" description="C2" evidence="12">
    <location>
        <begin position="1"/>
        <end position="112"/>
    </location>
</feature>
<organism evidence="13 14">
    <name type="scientific">Daubentonia madagascariensis</name>
    <name type="common">Aye-aye</name>
    <name type="synonym">Sciurus madagascariensis</name>
    <dbReference type="NCBI Taxonomy" id="31869"/>
    <lineage>
        <taxon>Eukaryota</taxon>
        <taxon>Metazoa</taxon>
        <taxon>Chordata</taxon>
        <taxon>Craniata</taxon>
        <taxon>Vertebrata</taxon>
        <taxon>Euteleostomi</taxon>
        <taxon>Mammalia</taxon>
        <taxon>Eutheria</taxon>
        <taxon>Euarchontoglires</taxon>
        <taxon>Primates</taxon>
        <taxon>Strepsirrhini</taxon>
        <taxon>Chiromyiformes</taxon>
        <taxon>Daubentoniidae</taxon>
        <taxon>Daubentonia</taxon>
    </lineage>
</organism>
<dbReference type="PROSITE" id="PS50004">
    <property type="entry name" value="C2"/>
    <property type="match status" value="2"/>
</dbReference>
<dbReference type="Gene3D" id="2.60.40.150">
    <property type="entry name" value="C2 domain"/>
    <property type="match status" value="1"/>
</dbReference>
<dbReference type="GO" id="GO:1902117">
    <property type="term" value="P:positive regulation of organelle assembly"/>
    <property type="evidence" value="ECO:0007669"/>
    <property type="project" value="UniProtKB-ARBA"/>
</dbReference>
<dbReference type="FunFam" id="2.60.40.150:FF:000112">
    <property type="entry name" value="centrosomal protein of 120 kDa isoform X1"/>
    <property type="match status" value="1"/>
</dbReference>